<dbReference type="AlphaFoldDB" id="A0A0E0IU27"/>
<dbReference type="OMA" id="CDIFHTR"/>
<reference evidence="3" key="1">
    <citation type="submission" date="2015-04" db="UniProtKB">
        <authorList>
            <consortium name="EnsemblPlants"/>
        </authorList>
    </citation>
    <scope>IDENTIFICATION</scope>
    <source>
        <strain evidence="3">SL10</strain>
    </source>
</reference>
<evidence type="ECO:0000256" key="2">
    <source>
        <dbReference type="SAM" id="MobiDB-lite"/>
    </source>
</evidence>
<dbReference type="Gramene" id="ONIVA10G14750.1">
    <property type="protein sequence ID" value="ONIVA10G14750.1"/>
    <property type="gene ID" value="ONIVA10G14750"/>
</dbReference>
<dbReference type="EnsemblPlants" id="ONIVA10G14750.1">
    <property type="protein sequence ID" value="ONIVA10G14750.1"/>
    <property type="gene ID" value="ONIVA10G14750"/>
</dbReference>
<keyword evidence="1" id="KW-0175">Coiled coil</keyword>
<feature type="region of interest" description="Disordered" evidence="2">
    <location>
        <begin position="606"/>
        <end position="633"/>
    </location>
</feature>
<dbReference type="HOGENOM" id="CLU_427876_0_0_1"/>
<evidence type="ECO:0000313" key="4">
    <source>
        <dbReference type="Proteomes" id="UP000006591"/>
    </source>
</evidence>
<name>A0A0E0IU27_ORYNI</name>
<feature type="compositionally biased region" description="Polar residues" evidence="2">
    <location>
        <begin position="606"/>
        <end position="619"/>
    </location>
</feature>
<feature type="coiled-coil region" evidence="1">
    <location>
        <begin position="101"/>
        <end position="134"/>
    </location>
</feature>
<evidence type="ECO:0000256" key="1">
    <source>
        <dbReference type="SAM" id="Coils"/>
    </source>
</evidence>
<organism evidence="3">
    <name type="scientific">Oryza nivara</name>
    <name type="common">Indian wild rice</name>
    <name type="synonym">Oryza sativa f. spontanea</name>
    <dbReference type="NCBI Taxonomy" id="4536"/>
    <lineage>
        <taxon>Eukaryota</taxon>
        <taxon>Viridiplantae</taxon>
        <taxon>Streptophyta</taxon>
        <taxon>Embryophyta</taxon>
        <taxon>Tracheophyta</taxon>
        <taxon>Spermatophyta</taxon>
        <taxon>Magnoliopsida</taxon>
        <taxon>Liliopsida</taxon>
        <taxon>Poales</taxon>
        <taxon>Poaceae</taxon>
        <taxon>BOP clade</taxon>
        <taxon>Oryzoideae</taxon>
        <taxon>Oryzeae</taxon>
        <taxon>Oryzinae</taxon>
        <taxon>Oryza</taxon>
    </lineage>
</organism>
<keyword evidence="4" id="KW-1185">Reference proteome</keyword>
<proteinExistence type="predicted"/>
<feature type="region of interest" description="Disordered" evidence="2">
    <location>
        <begin position="1"/>
        <end position="22"/>
    </location>
</feature>
<evidence type="ECO:0000313" key="3">
    <source>
        <dbReference type="EnsemblPlants" id="ONIVA10G14750.1"/>
    </source>
</evidence>
<protein>
    <submittedName>
        <fullName evidence="3">Uncharacterized protein</fullName>
    </submittedName>
</protein>
<sequence length="640" mass="71045">MTTTMLEKASNRSDISGFGHSGGGGGGGLFTGILVMEVLGRQPCKMEQELGWEGFHPSSAHQLFDGMPSQPGLSKEDQRISKPVPINSTMNKEEKWLDEALDRILEKFEQMEAKRRQEDKLNQIFQKLEEIEACRSKASEETIAAIRATTAILKAASSPIPMAPPPPVPTNCLMECHNNNITLVAVNSSHIGEVLTPMVAIELGDVEDKDPVPYIVNKDSRDKDDSLLNLDTSNVIPMIAASSTSLLVYAETDSMMFAKCLKLGLNVNTSTVQTGVVFPLFLDELDIITAPRESMLVMVQRLGYVFFLKMLAHDGCSMKCARDDKLLMEPSKKNPWPPPWLGGVVRVCELRHAPWTELNSCWATGHLMPPWPPPIRPWPPSQQASFRFVPFQARNSECGNSVTALSTIAWNKWKKIRSTACDSCFEQEMKDGQNTEESEYELTVKVYQYSPGDGSAIEKLFIDGLCSKKNSELCASAKYANYWLVRCLEDTEDKCPIHRMLLVVVVTWKVDAYAILRGAAIKIEQHLPCDIFHTRQASTEQVIKSYVSNSKEIQELQMPWDPGGEKLSQFMLSACGQAEIQEKGMVRDSSGPYDGLVLTQALAQASPNGEATKQRQQQCSRRHRTDQTSAASATAAAWFG</sequence>
<accession>A0A0E0IU27</accession>
<reference evidence="3" key="2">
    <citation type="submission" date="2018-04" db="EMBL/GenBank/DDBJ databases">
        <title>OnivRS2 (Oryza nivara Reference Sequence Version 2).</title>
        <authorList>
            <person name="Zhang J."/>
            <person name="Kudrna D."/>
            <person name="Lee S."/>
            <person name="Talag J."/>
            <person name="Rajasekar S."/>
            <person name="Welchert J."/>
            <person name="Hsing Y.-I."/>
            <person name="Wing R.A."/>
        </authorList>
    </citation>
    <scope>NUCLEOTIDE SEQUENCE [LARGE SCALE GENOMIC DNA]</scope>
</reference>
<dbReference type="Proteomes" id="UP000006591">
    <property type="component" value="Chromosome 10"/>
</dbReference>